<gene>
    <name evidence="2" type="ORF">A3F84_23190</name>
</gene>
<reference evidence="2 3" key="1">
    <citation type="journal article" date="2016" name="Nat. Commun.">
        <title>Thousands of microbial genomes shed light on interconnected biogeochemical processes in an aquifer system.</title>
        <authorList>
            <person name="Anantharaman K."/>
            <person name="Brown C.T."/>
            <person name="Hug L.A."/>
            <person name="Sharon I."/>
            <person name="Castelle C.J."/>
            <person name="Probst A.J."/>
            <person name="Thomas B.C."/>
            <person name="Singh A."/>
            <person name="Wilkins M.J."/>
            <person name="Karaoz U."/>
            <person name="Brodie E.L."/>
            <person name="Williams K.H."/>
            <person name="Hubbard S.S."/>
            <person name="Banfield J.F."/>
        </authorList>
    </citation>
    <scope>NUCLEOTIDE SEQUENCE [LARGE SCALE GENOMIC DNA]</scope>
    <source>
        <strain evidence="3">RIFCSPLOWO2_12_FULL_64_10</strain>
    </source>
</reference>
<proteinExistence type="predicted"/>
<protein>
    <recommendedName>
        <fullName evidence="1">PAC domain-containing protein</fullName>
    </recommendedName>
</protein>
<dbReference type="Pfam" id="PF08448">
    <property type="entry name" value="PAS_4"/>
    <property type="match status" value="1"/>
</dbReference>
<dbReference type="InterPro" id="IPR013656">
    <property type="entry name" value="PAS_4"/>
</dbReference>
<sequence length="362" mass="40388">MSSNPPSSPSAAHPAVQPNFPGAVLTVDEALKPLSGSRKGFSVFGVRARADRAADALSDLDRALSSESALRGQLVAAVSHIRTTDDEERFRWERAGRIYEVAVTLLAKGPSAAYTLLFHDVTQQARVEETHQNARRYLEDILDNVQLGVVVMGREMRITSWNRKQEEFLRRLGVWTSIVEAVGIPISELIPRPPGATWEEITERVLQRGESYENPRQAYAEGENELILSVAITPLKGQNGEIIGAIQVCEDVTERTRLEEGLRAAEIRAEKLEAIRQLVITVNHEINNPLTSILANAQILRMSKDLVDEKIAKRLRQIETQVKRIATVTKRLRDMDELKTDAYIASGPRMIDIGPMDEEETP</sequence>
<dbReference type="PROSITE" id="PS50113">
    <property type="entry name" value="PAC"/>
    <property type="match status" value="1"/>
</dbReference>
<dbReference type="InterPro" id="IPR036097">
    <property type="entry name" value="HisK_dim/P_sf"/>
</dbReference>
<dbReference type="InterPro" id="IPR003661">
    <property type="entry name" value="HisK_dim/P_dom"/>
</dbReference>
<dbReference type="Gene3D" id="3.30.450.20">
    <property type="entry name" value="PAS domain"/>
    <property type="match status" value="1"/>
</dbReference>
<evidence type="ECO:0000313" key="3">
    <source>
        <dbReference type="Proteomes" id="UP000178606"/>
    </source>
</evidence>
<dbReference type="InterPro" id="IPR000014">
    <property type="entry name" value="PAS"/>
</dbReference>
<evidence type="ECO:0000313" key="2">
    <source>
        <dbReference type="EMBL" id="OGG49780.1"/>
    </source>
</evidence>
<dbReference type="SMART" id="SM00388">
    <property type="entry name" value="HisKA"/>
    <property type="match status" value="1"/>
</dbReference>
<dbReference type="Proteomes" id="UP000178606">
    <property type="component" value="Unassembled WGS sequence"/>
</dbReference>
<comment type="caution">
    <text evidence="2">The sequence shown here is derived from an EMBL/GenBank/DDBJ whole genome shotgun (WGS) entry which is preliminary data.</text>
</comment>
<dbReference type="CDD" id="cd00082">
    <property type="entry name" value="HisKA"/>
    <property type="match status" value="1"/>
</dbReference>
<organism evidence="2 3">
    <name type="scientific">Handelsmanbacteria sp. (strain RIFCSPLOWO2_12_FULL_64_10)</name>
    <dbReference type="NCBI Taxonomy" id="1817868"/>
    <lineage>
        <taxon>Bacteria</taxon>
        <taxon>Candidatus Handelsmaniibacteriota</taxon>
    </lineage>
</organism>
<dbReference type="NCBIfam" id="TIGR00229">
    <property type="entry name" value="sensory_box"/>
    <property type="match status" value="1"/>
</dbReference>
<dbReference type="EMBL" id="MFKF01000223">
    <property type="protein sequence ID" value="OGG49780.1"/>
    <property type="molecule type" value="Genomic_DNA"/>
</dbReference>
<evidence type="ECO:0000259" key="1">
    <source>
        <dbReference type="PROSITE" id="PS50113"/>
    </source>
</evidence>
<dbReference type="InterPro" id="IPR000700">
    <property type="entry name" value="PAS-assoc_C"/>
</dbReference>
<accession>A0A1F6CLA2</accession>
<dbReference type="AlphaFoldDB" id="A0A1F6CLA2"/>
<dbReference type="GO" id="GO:0000155">
    <property type="term" value="F:phosphorelay sensor kinase activity"/>
    <property type="evidence" value="ECO:0007669"/>
    <property type="project" value="InterPro"/>
</dbReference>
<dbReference type="PANTHER" id="PTHR43065">
    <property type="entry name" value="SENSOR HISTIDINE KINASE"/>
    <property type="match status" value="1"/>
</dbReference>
<name>A0A1F6CLA2_HANXR</name>
<dbReference type="SUPFAM" id="SSF47384">
    <property type="entry name" value="Homodimeric domain of signal transducing histidine kinase"/>
    <property type="match status" value="1"/>
</dbReference>
<feature type="domain" description="PAC" evidence="1">
    <location>
        <begin position="210"/>
        <end position="264"/>
    </location>
</feature>
<dbReference type="Pfam" id="PF00512">
    <property type="entry name" value="HisKA"/>
    <property type="match status" value="1"/>
</dbReference>
<dbReference type="SUPFAM" id="SSF55785">
    <property type="entry name" value="PYP-like sensor domain (PAS domain)"/>
    <property type="match status" value="1"/>
</dbReference>
<dbReference type="Gene3D" id="1.10.287.130">
    <property type="match status" value="1"/>
</dbReference>
<dbReference type="InterPro" id="IPR035965">
    <property type="entry name" value="PAS-like_dom_sf"/>
</dbReference>